<feature type="transmembrane region" description="Helical" evidence="1">
    <location>
        <begin position="358"/>
        <end position="389"/>
    </location>
</feature>
<reference evidence="2 3" key="1">
    <citation type="submission" date="2022-06" db="EMBL/GenBank/DDBJ databases">
        <title>Isolation of gut microbiota from human fecal samples.</title>
        <authorList>
            <person name="Pamer E.G."/>
            <person name="Barat B."/>
            <person name="Waligurski E."/>
            <person name="Medina S."/>
            <person name="Paddock L."/>
            <person name="Mostad J."/>
        </authorList>
    </citation>
    <scope>NUCLEOTIDE SEQUENCE [LARGE SCALE GENOMIC DNA]</scope>
    <source>
        <strain evidence="2 3">DFI.7.95</strain>
    </source>
</reference>
<feature type="transmembrane region" description="Helical" evidence="1">
    <location>
        <begin position="271"/>
        <end position="290"/>
    </location>
</feature>
<accession>A0ABT1SF82</accession>
<keyword evidence="1" id="KW-0812">Transmembrane</keyword>
<feature type="transmembrane region" description="Helical" evidence="1">
    <location>
        <begin position="157"/>
        <end position="180"/>
    </location>
</feature>
<feature type="transmembrane region" description="Helical" evidence="1">
    <location>
        <begin position="409"/>
        <end position="431"/>
    </location>
</feature>
<keyword evidence="3" id="KW-1185">Reference proteome</keyword>
<evidence type="ECO:0000313" key="2">
    <source>
        <dbReference type="EMBL" id="MCQ4925158.1"/>
    </source>
</evidence>
<proteinExistence type="predicted"/>
<dbReference type="EMBL" id="JANGAC010000018">
    <property type="protein sequence ID" value="MCQ4925158.1"/>
    <property type="molecule type" value="Genomic_DNA"/>
</dbReference>
<dbReference type="Proteomes" id="UP001524478">
    <property type="component" value="Unassembled WGS sequence"/>
</dbReference>
<feature type="transmembrane region" description="Helical" evidence="1">
    <location>
        <begin position="319"/>
        <end position="337"/>
    </location>
</feature>
<feature type="transmembrane region" description="Helical" evidence="1">
    <location>
        <begin position="237"/>
        <end position="259"/>
    </location>
</feature>
<protein>
    <submittedName>
        <fullName evidence="2">Uncharacterized protein</fullName>
    </submittedName>
</protein>
<comment type="caution">
    <text evidence="2">The sequence shown here is derived from an EMBL/GenBank/DDBJ whole genome shotgun (WGS) entry which is preliminary data.</text>
</comment>
<feature type="transmembrane region" description="Helical" evidence="1">
    <location>
        <begin position="106"/>
        <end position="125"/>
    </location>
</feature>
<name>A0ABT1SF82_9FIRM</name>
<organism evidence="2 3">
    <name type="scientific">Tissierella carlieri</name>
    <dbReference type="NCBI Taxonomy" id="689904"/>
    <lineage>
        <taxon>Bacteria</taxon>
        <taxon>Bacillati</taxon>
        <taxon>Bacillota</taxon>
        <taxon>Tissierellia</taxon>
        <taxon>Tissierellales</taxon>
        <taxon>Tissierellaceae</taxon>
        <taxon>Tissierella</taxon>
    </lineage>
</organism>
<sequence>MFNIKEKFENYQAQWFLYALIIFIFGLFGKFELIKYGIKSGLSINLWDMLYYILCDQYLTYYFILPLLLYNSILNVENNYKDYIIIRTGNPFKTIKYIQLKYLKKLNMFFIIWLVVGVILSSDLYDGFSWSQLSQFNNNIVNTKVFSSNEITSLEGLILIALSFYIVSLILNLIMIIIYSIFRKRNYLILTSIIIFFMCIIMIRIEQYVDTSFIVNILKFPIYIVATKGILSFNNTWIYLVVLISIYIMFLCLNSIYSNRKRIKNKIGDKWMYLTYAILVIVSMTIQLRAENVLDITILDGIVLSFYGITSENGHFLNLLKYIITFWGVVYFAQISFDRELDGNLYYKIIRYRAVDRWFLHWVKGIIAYLIKALVILFICSIMIGYFLVNSKTIIESNMFYNVTLLKTLYQFFVNGFLQLLFYILLVSTIAWKTRNTFVGLIGLFFTMVFMLPGVNRYYLAPISLNGLAFAVEGNIMFRHTIILLIYIVINICILKGMFNRQDIK</sequence>
<evidence type="ECO:0000256" key="1">
    <source>
        <dbReference type="SAM" id="Phobius"/>
    </source>
</evidence>
<feature type="transmembrane region" description="Helical" evidence="1">
    <location>
        <begin position="476"/>
        <end position="495"/>
    </location>
</feature>
<evidence type="ECO:0000313" key="3">
    <source>
        <dbReference type="Proteomes" id="UP001524478"/>
    </source>
</evidence>
<gene>
    <name evidence="2" type="ORF">NE686_18795</name>
</gene>
<feature type="transmembrane region" description="Helical" evidence="1">
    <location>
        <begin position="49"/>
        <end position="70"/>
    </location>
</feature>
<feature type="transmembrane region" description="Helical" evidence="1">
    <location>
        <begin position="12"/>
        <end position="29"/>
    </location>
</feature>
<keyword evidence="1" id="KW-1133">Transmembrane helix</keyword>
<keyword evidence="1" id="KW-0472">Membrane</keyword>
<dbReference type="RefSeq" id="WP_256312721.1">
    <property type="nucleotide sequence ID" value="NZ_JANGAC010000018.1"/>
</dbReference>
<feature type="transmembrane region" description="Helical" evidence="1">
    <location>
        <begin position="187"/>
        <end position="205"/>
    </location>
</feature>
<feature type="transmembrane region" description="Helical" evidence="1">
    <location>
        <begin position="438"/>
        <end position="456"/>
    </location>
</feature>